<dbReference type="PIRSF" id="PIRSF006060">
    <property type="entry name" value="AA_transporter"/>
    <property type="match status" value="1"/>
</dbReference>
<dbReference type="Proteomes" id="UP000199727">
    <property type="component" value="Unassembled WGS sequence"/>
</dbReference>
<keyword evidence="2 5" id="KW-0812">Transmembrane</keyword>
<evidence type="ECO:0000256" key="3">
    <source>
        <dbReference type="ARBA" id="ARBA00022989"/>
    </source>
</evidence>
<feature type="transmembrane region" description="Helical" evidence="5">
    <location>
        <begin position="365"/>
        <end position="390"/>
    </location>
</feature>
<dbReference type="Pfam" id="PF00324">
    <property type="entry name" value="AA_permease"/>
    <property type="match status" value="1"/>
</dbReference>
<evidence type="ECO:0000313" key="8">
    <source>
        <dbReference type="Proteomes" id="UP000199727"/>
    </source>
</evidence>
<feature type="transmembrane region" description="Helical" evidence="5">
    <location>
        <begin position="223"/>
        <end position="240"/>
    </location>
</feature>
<dbReference type="PANTHER" id="PTHR43341">
    <property type="entry name" value="AMINO ACID PERMEASE"/>
    <property type="match status" value="1"/>
</dbReference>
<protein>
    <submittedName>
        <fullName evidence="7">Amino acid transporter</fullName>
    </submittedName>
</protein>
<feature type="transmembrane region" description="Helical" evidence="5">
    <location>
        <begin position="410"/>
        <end position="427"/>
    </location>
</feature>
<comment type="caution">
    <text evidence="7">The sequence shown here is derived from an EMBL/GenBank/DDBJ whole genome shotgun (WGS) entry which is preliminary data.</text>
</comment>
<feature type="transmembrane region" description="Helical" evidence="5">
    <location>
        <begin position="182"/>
        <end position="203"/>
    </location>
</feature>
<evidence type="ECO:0000259" key="6">
    <source>
        <dbReference type="Pfam" id="PF00324"/>
    </source>
</evidence>
<feature type="transmembrane region" description="Helical" evidence="5">
    <location>
        <begin position="108"/>
        <end position="129"/>
    </location>
</feature>
<feature type="transmembrane region" description="Helical" evidence="5">
    <location>
        <begin position="439"/>
        <end position="460"/>
    </location>
</feature>
<evidence type="ECO:0000313" key="7">
    <source>
        <dbReference type="EMBL" id="OXG10223.1"/>
    </source>
</evidence>
<feature type="domain" description="Amino acid permease/ SLC12A" evidence="6">
    <location>
        <begin position="80"/>
        <end position="545"/>
    </location>
</feature>
<keyword evidence="4 5" id="KW-0472">Membrane</keyword>
<name>A0A854Q439_CRYNE</name>
<feature type="transmembrane region" description="Helical" evidence="5">
    <location>
        <begin position="308"/>
        <end position="327"/>
    </location>
</feature>
<feature type="transmembrane region" description="Helical" evidence="5">
    <location>
        <begin position="518"/>
        <end position="541"/>
    </location>
</feature>
<proteinExistence type="predicted"/>
<gene>
    <name evidence="7" type="ORF">C361_06917</name>
</gene>
<dbReference type="InterPro" id="IPR004841">
    <property type="entry name" value="AA-permease/SLC12A_dom"/>
</dbReference>
<organism evidence="7 8">
    <name type="scientific">Cryptococcus neoformans Tu259-1</name>
    <dbReference type="NCBI Taxonomy" id="1230072"/>
    <lineage>
        <taxon>Eukaryota</taxon>
        <taxon>Fungi</taxon>
        <taxon>Dikarya</taxon>
        <taxon>Basidiomycota</taxon>
        <taxon>Agaricomycotina</taxon>
        <taxon>Tremellomycetes</taxon>
        <taxon>Tremellales</taxon>
        <taxon>Cryptococcaceae</taxon>
        <taxon>Cryptococcus</taxon>
        <taxon>Cryptococcus neoformans species complex</taxon>
    </lineage>
</organism>
<dbReference type="EMBL" id="AMKT01000113">
    <property type="protein sequence ID" value="OXG10223.1"/>
    <property type="molecule type" value="Genomic_DNA"/>
</dbReference>
<dbReference type="GO" id="GO:0016020">
    <property type="term" value="C:membrane"/>
    <property type="evidence" value="ECO:0007669"/>
    <property type="project" value="UniProtKB-SubCell"/>
</dbReference>
<comment type="subcellular location">
    <subcellularLocation>
        <location evidence="1">Membrane</location>
        <topology evidence="1">Multi-pass membrane protein</topology>
    </subcellularLocation>
</comment>
<keyword evidence="3 5" id="KW-1133">Transmembrane helix</keyword>
<sequence length="591" mass="64564">MQPIYIYMLQWGQDSFACLSMTHPMMSSDLAFSKQHTFEVSIDHDKELTTSLDVNEVPPEDAPAPYDLANDPHRGLRMRHVQLLSISGAVGSGLFVSIGSPLTAAGSLGLLIGIIIWSTVIFGASNCLIEMTTLLPLDGGFITFAGRYVDKAFGNALGWNFLLCQASLVCFELTAFNVMIEYWTLTLHPAVAITVGLVLFALLQLYSVRWFGEVEFWISITKILLQFGLVMYTFIAMCGGNPQHDKFGFRYWKNPGPLAGETGALKLKGIWDAVLWSCFALGGPDWISLIGGEVRNPRRVLPKAFNSTVYRIILFFVLGGFCVGINAPSNDPALLGAIAAGAPGAAKSPYIISMNRLGIPFLPDLVNALVLVSIFSTGNAAVFCSSRGLYSLALKGGVPSVFKRLNKQGVPYVAVLAILAFGCLAYLSLGSGTVVVLNWFLSLVGAANLVTWTSIAFTYMRFRAGLKSQGLLNNDFLPVRAYLQPLSSWWVICWAPIAFVCSGYALMVPGSWEGDTFVFTYGAIFIFAGFLILFKCIEVFYKKKKLSLFIPAKNIDVHTDLEHIAAITAASEAQRASHERTKAQKVSDFLF</sequence>
<evidence type="ECO:0000256" key="4">
    <source>
        <dbReference type="ARBA" id="ARBA00023136"/>
    </source>
</evidence>
<dbReference type="PANTHER" id="PTHR43341:SF15">
    <property type="entry name" value="GENERAL AMINO ACID PERMEASE AGP2"/>
    <property type="match status" value="1"/>
</dbReference>
<reference evidence="7 8" key="1">
    <citation type="submission" date="2017-06" db="EMBL/GenBank/DDBJ databases">
        <title>Global population genomics of the pathogenic fungus Cryptococcus neoformans var. grubii.</title>
        <authorList>
            <person name="Cuomo C."/>
            <person name="Litvintseva A."/>
            <person name="Chen Y."/>
            <person name="Young S."/>
            <person name="Zeng Q."/>
            <person name="Chapman S."/>
            <person name="Gujja S."/>
            <person name="Saif S."/>
            <person name="Birren B."/>
        </authorList>
    </citation>
    <scope>NUCLEOTIDE SEQUENCE [LARGE SCALE GENOMIC DNA]</scope>
    <source>
        <strain evidence="7 8">Tu259-1</strain>
    </source>
</reference>
<feature type="transmembrane region" description="Helical" evidence="5">
    <location>
        <begin position="83"/>
        <end position="102"/>
    </location>
</feature>
<evidence type="ECO:0000256" key="2">
    <source>
        <dbReference type="ARBA" id="ARBA00022692"/>
    </source>
</evidence>
<dbReference type="InterPro" id="IPR050524">
    <property type="entry name" value="APC_YAT"/>
</dbReference>
<dbReference type="Gene3D" id="1.20.1740.10">
    <property type="entry name" value="Amino acid/polyamine transporter I"/>
    <property type="match status" value="1"/>
</dbReference>
<feature type="transmembrane region" description="Helical" evidence="5">
    <location>
        <begin position="481"/>
        <end position="506"/>
    </location>
</feature>
<evidence type="ECO:0000256" key="1">
    <source>
        <dbReference type="ARBA" id="ARBA00004141"/>
    </source>
</evidence>
<dbReference type="AlphaFoldDB" id="A0A854Q439"/>
<evidence type="ECO:0000256" key="5">
    <source>
        <dbReference type="SAM" id="Phobius"/>
    </source>
</evidence>
<accession>A0A854Q439</accession>
<dbReference type="GO" id="GO:0015171">
    <property type="term" value="F:amino acid transmembrane transporter activity"/>
    <property type="evidence" value="ECO:0007669"/>
    <property type="project" value="TreeGrafter"/>
</dbReference>
<dbReference type="OrthoDB" id="10062876at2759"/>